<name>A0AAU9UTM1_EUPED</name>
<gene>
    <name evidence="1" type="ORF">EEDITHA_LOCUS17102</name>
</gene>
<organism evidence="1 2">
    <name type="scientific">Euphydryas editha</name>
    <name type="common">Edith's checkerspot</name>
    <dbReference type="NCBI Taxonomy" id="104508"/>
    <lineage>
        <taxon>Eukaryota</taxon>
        <taxon>Metazoa</taxon>
        <taxon>Ecdysozoa</taxon>
        <taxon>Arthropoda</taxon>
        <taxon>Hexapoda</taxon>
        <taxon>Insecta</taxon>
        <taxon>Pterygota</taxon>
        <taxon>Neoptera</taxon>
        <taxon>Endopterygota</taxon>
        <taxon>Lepidoptera</taxon>
        <taxon>Glossata</taxon>
        <taxon>Ditrysia</taxon>
        <taxon>Papilionoidea</taxon>
        <taxon>Nymphalidae</taxon>
        <taxon>Nymphalinae</taxon>
        <taxon>Euphydryas</taxon>
    </lineage>
</organism>
<evidence type="ECO:0000313" key="1">
    <source>
        <dbReference type="EMBL" id="CAH2102477.1"/>
    </source>
</evidence>
<proteinExistence type="predicted"/>
<dbReference type="AlphaFoldDB" id="A0AAU9UTM1"/>
<reference evidence="1" key="1">
    <citation type="submission" date="2022-03" db="EMBL/GenBank/DDBJ databases">
        <authorList>
            <person name="Tunstrom K."/>
        </authorList>
    </citation>
    <scope>NUCLEOTIDE SEQUENCE</scope>
</reference>
<sequence>MTFIQNNVHSDSHVKSKMIDFCQLRLNIFSTIRYTKKRQVCMVTGERDLRSLDLCGIVDNVRGEIKEQSREGRRTRLSILDRPAPRTSCPRLYNNIYGNHGSIRSLDPSDRRRRAQNTLKENFTIFEPVIVYKRPTIMAVNCSDQIS</sequence>
<evidence type="ECO:0000313" key="2">
    <source>
        <dbReference type="Proteomes" id="UP001153954"/>
    </source>
</evidence>
<comment type="caution">
    <text evidence="1">The sequence shown here is derived from an EMBL/GenBank/DDBJ whole genome shotgun (WGS) entry which is preliminary data.</text>
</comment>
<dbReference type="Proteomes" id="UP001153954">
    <property type="component" value="Unassembled WGS sequence"/>
</dbReference>
<accession>A0AAU9UTM1</accession>
<dbReference type="EMBL" id="CAKOGL010000025">
    <property type="protein sequence ID" value="CAH2102477.1"/>
    <property type="molecule type" value="Genomic_DNA"/>
</dbReference>
<protein>
    <submittedName>
        <fullName evidence="1">Uncharacterized protein</fullName>
    </submittedName>
</protein>
<keyword evidence="2" id="KW-1185">Reference proteome</keyword>